<name>A0AAD6CV48_9EURO</name>
<feature type="transmembrane region" description="Helical" evidence="7">
    <location>
        <begin position="6"/>
        <end position="24"/>
    </location>
</feature>
<evidence type="ECO:0000256" key="5">
    <source>
        <dbReference type="ARBA" id="ARBA00038359"/>
    </source>
</evidence>
<evidence type="ECO:0000256" key="7">
    <source>
        <dbReference type="SAM" id="Phobius"/>
    </source>
</evidence>
<evidence type="ECO:0000256" key="1">
    <source>
        <dbReference type="ARBA" id="ARBA00004141"/>
    </source>
</evidence>
<evidence type="ECO:0000256" key="2">
    <source>
        <dbReference type="ARBA" id="ARBA00022692"/>
    </source>
</evidence>
<keyword evidence="3 7" id="KW-1133">Transmembrane helix</keyword>
<protein>
    <recommendedName>
        <fullName evidence="8">Rhodopsin domain-containing protein</fullName>
    </recommendedName>
</protein>
<feature type="transmembrane region" description="Helical" evidence="7">
    <location>
        <begin position="161"/>
        <end position="185"/>
    </location>
</feature>
<evidence type="ECO:0000259" key="8">
    <source>
        <dbReference type="Pfam" id="PF20684"/>
    </source>
</evidence>
<evidence type="ECO:0000256" key="6">
    <source>
        <dbReference type="SAM" id="MobiDB-lite"/>
    </source>
</evidence>
<organism evidence="9 10">
    <name type="scientific">Penicillium frequentans</name>
    <dbReference type="NCBI Taxonomy" id="3151616"/>
    <lineage>
        <taxon>Eukaryota</taxon>
        <taxon>Fungi</taxon>
        <taxon>Dikarya</taxon>
        <taxon>Ascomycota</taxon>
        <taxon>Pezizomycotina</taxon>
        <taxon>Eurotiomycetes</taxon>
        <taxon>Eurotiomycetidae</taxon>
        <taxon>Eurotiales</taxon>
        <taxon>Aspergillaceae</taxon>
        <taxon>Penicillium</taxon>
    </lineage>
</organism>
<sequence>MRVLAITTSFTILSTLFVSIRLWTRFKLVRSPGLDDLFIFAALLCSFAFYGFMLAERHYGLGVSRQQLSDEVAANQMHYLWLSVPFYNLALILSKLSALFLFLRIFRSKPFIFITYALMGFLVIAGLWMVTSGFVFCIPVSDFWRAPPPVAVKHCLPKGPVWYSNAAMQIFSDVVILILPMPLLYKLQLPRPQKIGIMLVFGVGVLYVFSLALPFDSKRSVKLIIYLNQCNSNKLRPPLRTKYHGKRPRLHKNKRRCSRLVQPRIKRLNNLRLHGPLHPFISSIFSYFFRPQPIHSTPWSKTHSNATCVADSRKRSIYDHGLSSDGGIFSNDFFYAGPGGYTASISKLGDSEKDEKGNECEGQDGIRVVRELRMVSDSVMPSPKLSPRLLAADAERDIELGEVSASASGSGSAGTGAGASHGTWNPSIEWDLGDFEFPDYKERMNAPI</sequence>
<comment type="similarity">
    <text evidence="5">Belongs to the SAT4 family.</text>
</comment>
<dbReference type="EMBL" id="JAQIZZ010000006">
    <property type="protein sequence ID" value="KAJ5538507.1"/>
    <property type="molecule type" value="Genomic_DNA"/>
</dbReference>
<dbReference type="PANTHER" id="PTHR33048">
    <property type="entry name" value="PTH11-LIKE INTEGRAL MEMBRANE PROTEIN (AFU_ORTHOLOGUE AFUA_5G11245)"/>
    <property type="match status" value="1"/>
</dbReference>
<dbReference type="PANTHER" id="PTHR33048:SF47">
    <property type="entry name" value="INTEGRAL MEMBRANE PROTEIN-RELATED"/>
    <property type="match status" value="1"/>
</dbReference>
<dbReference type="InterPro" id="IPR052337">
    <property type="entry name" value="SAT4-like"/>
</dbReference>
<dbReference type="AlphaFoldDB" id="A0AAD6CV48"/>
<feature type="transmembrane region" description="Helical" evidence="7">
    <location>
        <begin position="36"/>
        <end position="55"/>
    </location>
</feature>
<feature type="transmembrane region" description="Helical" evidence="7">
    <location>
        <begin position="113"/>
        <end position="141"/>
    </location>
</feature>
<proteinExistence type="inferred from homology"/>
<dbReference type="InterPro" id="IPR049326">
    <property type="entry name" value="Rhodopsin_dom_fungi"/>
</dbReference>
<dbReference type="Pfam" id="PF20684">
    <property type="entry name" value="Fung_rhodopsin"/>
    <property type="match status" value="1"/>
</dbReference>
<comment type="caution">
    <text evidence="9">The sequence shown here is derived from an EMBL/GenBank/DDBJ whole genome shotgun (WGS) entry which is preliminary data.</text>
</comment>
<evidence type="ECO:0000256" key="3">
    <source>
        <dbReference type="ARBA" id="ARBA00022989"/>
    </source>
</evidence>
<feature type="domain" description="Rhodopsin" evidence="8">
    <location>
        <begin position="20"/>
        <end position="209"/>
    </location>
</feature>
<keyword evidence="2 7" id="KW-0812">Transmembrane</keyword>
<feature type="transmembrane region" description="Helical" evidence="7">
    <location>
        <begin position="86"/>
        <end position="106"/>
    </location>
</feature>
<keyword evidence="4 7" id="KW-0472">Membrane</keyword>
<evidence type="ECO:0000313" key="9">
    <source>
        <dbReference type="EMBL" id="KAJ5538507.1"/>
    </source>
</evidence>
<gene>
    <name evidence="9" type="ORF">N7494_007986</name>
</gene>
<evidence type="ECO:0000313" key="10">
    <source>
        <dbReference type="Proteomes" id="UP001220324"/>
    </source>
</evidence>
<keyword evidence="10" id="KW-1185">Reference proteome</keyword>
<feature type="transmembrane region" description="Helical" evidence="7">
    <location>
        <begin position="197"/>
        <end position="215"/>
    </location>
</feature>
<comment type="subcellular location">
    <subcellularLocation>
        <location evidence="1">Membrane</location>
        <topology evidence="1">Multi-pass membrane protein</topology>
    </subcellularLocation>
</comment>
<evidence type="ECO:0000256" key="4">
    <source>
        <dbReference type="ARBA" id="ARBA00023136"/>
    </source>
</evidence>
<accession>A0AAD6CV48</accession>
<dbReference type="GO" id="GO:0016020">
    <property type="term" value="C:membrane"/>
    <property type="evidence" value="ECO:0007669"/>
    <property type="project" value="UniProtKB-SubCell"/>
</dbReference>
<reference evidence="9 10" key="1">
    <citation type="journal article" date="2023" name="IMA Fungus">
        <title>Comparative genomic study of the Penicillium genus elucidates a diverse pangenome and 15 lateral gene transfer events.</title>
        <authorList>
            <person name="Petersen C."/>
            <person name="Sorensen T."/>
            <person name="Nielsen M.R."/>
            <person name="Sondergaard T.E."/>
            <person name="Sorensen J.L."/>
            <person name="Fitzpatrick D.A."/>
            <person name="Frisvad J.C."/>
            <person name="Nielsen K.L."/>
        </authorList>
    </citation>
    <scope>NUCLEOTIDE SEQUENCE [LARGE SCALE GENOMIC DNA]</scope>
    <source>
        <strain evidence="9 10">IBT 35679</strain>
    </source>
</reference>
<feature type="region of interest" description="Disordered" evidence="6">
    <location>
        <begin position="402"/>
        <end position="425"/>
    </location>
</feature>
<dbReference type="Proteomes" id="UP001220324">
    <property type="component" value="Unassembled WGS sequence"/>
</dbReference>